<evidence type="ECO:0000313" key="1">
    <source>
        <dbReference type="EMBL" id="KLU65769.1"/>
    </source>
</evidence>
<evidence type="ECO:0000313" key="2">
    <source>
        <dbReference type="Proteomes" id="UP000036356"/>
    </source>
</evidence>
<organism evidence="1 2">
    <name type="scientific">Desulfosporosinus acididurans</name>
    <dbReference type="NCBI Taxonomy" id="476652"/>
    <lineage>
        <taxon>Bacteria</taxon>
        <taxon>Bacillati</taxon>
        <taxon>Bacillota</taxon>
        <taxon>Clostridia</taxon>
        <taxon>Eubacteriales</taxon>
        <taxon>Desulfitobacteriaceae</taxon>
        <taxon>Desulfosporosinus</taxon>
    </lineage>
</organism>
<dbReference type="Gene3D" id="3.40.50.1110">
    <property type="entry name" value="SGNH hydrolase"/>
    <property type="match status" value="1"/>
</dbReference>
<dbReference type="AlphaFoldDB" id="A0A0J1FQJ8"/>
<keyword evidence="1" id="KW-0378">Hydrolase</keyword>
<gene>
    <name evidence="1" type="ORF">DEAC_c23990</name>
</gene>
<dbReference type="Pfam" id="PF00657">
    <property type="entry name" value="Lipase_GDSL"/>
    <property type="match status" value="1"/>
</dbReference>
<dbReference type="STRING" id="476652.DEAC_c23990"/>
<protein>
    <submittedName>
        <fullName evidence="1">GDSL-like lipase/acylhydrolase</fullName>
    </submittedName>
</protein>
<dbReference type="PATRIC" id="fig|476652.3.peg.2493"/>
<name>A0A0J1FQJ8_9FIRM</name>
<dbReference type="EMBL" id="LDZY01000007">
    <property type="protein sequence ID" value="KLU65769.1"/>
    <property type="molecule type" value="Genomic_DNA"/>
</dbReference>
<dbReference type="InterPro" id="IPR001087">
    <property type="entry name" value="GDSL"/>
</dbReference>
<proteinExistence type="predicted"/>
<keyword evidence="2" id="KW-1185">Reference proteome</keyword>
<dbReference type="CDD" id="cd00229">
    <property type="entry name" value="SGNH_hydrolase"/>
    <property type="match status" value="1"/>
</dbReference>
<reference evidence="1 2" key="1">
    <citation type="submission" date="2015-06" db="EMBL/GenBank/DDBJ databases">
        <title>Draft genome of the moderately acidophilic sulfate reducer Candidatus Desulfosporosinus acididurans strain M1.</title>
        <authorList>
            <person name="Poehlein A."/>
            <person name="Petzsch P."/>
            <person name="Johnson B.D."/>
            <person name="Schloemann M."/>
            <person name="Daniel R."/>
            <person name="Muehling M."/>
        </authorList>
    </citation>
    <scope>NUCLEOTIDE SEQUENCE [LARGE SCALE GENOMIC DNA]</scope>
    <source>
        <strain evidence="1 2">M1</strain>
    </source>
</reference>
<sequence length="204" mass="23720">MEKRRVCVLGDSISIHYSPFLEKIISSRFKYQQKCQVIEALKDLDKPNGANAGDSNMVLEYLRDEEKKGVCYDILLVNCGLHDIRVDRNTNQIQTEKEHYEENLKQICEVALKMSQRMFWITTTPVIDIIHNRRSEGFLRYGKDVELYNNLAHKIMDNYQIPIIDLFSFTSSLGNNIYYDHVHFTEEVRALQAAFITGCLFSIG</sequence>
<dbReference type="SUPFAM" id="SSF52266">
    <property type="entry name" value="SGNH hydrolase"/>
    <property type="match status" value="1"/>
</dbReference>
<dbReference type="RefSeq" id="WP_047810238.1">
    <property type="nucleotide sequence ID" value="NZ_LDZY01000007.1"/>
</dbReference>
<dbReference type="Proteomes" id="UP000036356">
    <property type="component" value="Unassembled WGS sequence"/>
</dbReference>
<dbReference type="InterPro" id="IPR036514">
    <property type="entry name" value="SGNH_hydro_sf"/>
</dbReference>
<accession>A0A0J1FQJ8</accession>
<dbReference type="GO" id="GO:0016788">
    <property type="term" value="F:hydrolase activity, acting on ester bonds"/>
    <property type="evidence" value="ECO:0007669"/>
    <property type="project" value="InterPro"/>
</dbReference>
<comment type="caution">
    <text evidence="1">The sequence shown here is derived from an EMBL/GenBank/DDBJ whole genome shotgun (WGS) entry which is preliminary data.</text>
</comment>